<protein>
    <submittedName>
        <fullName evidence="1">Uncharacterized protein</fullName>
    </submittedName>
</protein>
<sequence length="222" mass="25656">MKGLIPRGLRVQIFPTFEAPGPEFKENWETILSECSFKLMDLLIAEEEKKLSLVEGQIQEVHTKMDRIVNHGESLPRYESIMKGIQKLETSLLDTKKTKLARDIKDYSSNSVYRWTHRNINFHNKTVPRPKRVIDHMNSRSSIDLRVEDPTYIGINNTVFDSGKGSDNLELGSYCYFISHYEAMLGLKCQNVLLEEFVPLLRVRWGRLQLASEEVAGSHETR</sequence>
<reference evidence="2" key="1">
    <citation type="journal article" date="2016" name="Nature">
        <title>Genome evolution in the allotetraploid frog Xenopus laevis.</title>
        <authorList>
            <person name="Session A.M."/>
            <person name="Uno Y."/>
            <person name="Kwon T."/>
            <person name="Chapman J.A."/>
            <person name="Toyoda A."/>
            <person name="Takahashi S."/>
            <person name="Fukui A."/>
            <person name="Hikosaka A."/>
            <person name="Suzuki A."/>
            <person name="Kondo M."/>
            <person name="van Heeringen S.J."/>
            <person name="Quigley I."/>
            <person name="Heinz S."/>
            <person name="Ogino H."/>
            <person name="Ochi H."/>
            <person name="Hellsten U."/>
            <person name="Lyons J.B."/>
            <person name="Simakov O."/>
            <person name="Putnam N."/>
            <person name="Stites J."/>
            <person name="Kuroki Y."/>
            <person name="Tanaka T."/>
            <person name="Michiue T."/>
            <person name="Watanabe M."/>
            <person name="Bogdanovic O."/>
            <person name="Lister R."/>
            <person name="Georgiou G."/>
            <person name="Paranjpe S.S."/>
            <person name="van Kruijsbergen I."/>
            <person name="Shu S."/>
            <person name="Carlson J."/>
            <person name="Kinoshita T."/>
            <person name="Ohta Y."/>
            <person name="Mawaribuchi S."/>
            <person name="Jenkins J."/>
            <person name="Grimwood J."/>
            <person name="Schmutz J."/>
            <person name="Mitros T."/>
            <person name="Mozaffari S.V."/>
            <person name="Suzuki Y."/>
            <person name="Haramoto Y."/>
            <person name="Yamamoto T.S."/>
            <person name="Takagi C."/>
            <person name="Heald R."/>
            <person name="Miller K."/>
            <person name="Haudenschild C."/>
            <person name="Kitzman J."/>
            <person name="Nakayama T."/>
            <person name="Izutsu Y."/>
            <person name="Robert J."/>
            <person name="Fortriede J."/>
            <person name="Burns K."/>
            <person name="Lotay V."/>
            <person name="Karimi K."/>
            <person name="Yasuoka Y."/>
            <person name="Dichmann D.S."/>
            <person name="Flajnik M.F."/>
            <person name="Houston D.W."/>
            <person name="Shendure J."/>
            <person name="DuPasquier L."/>
            <person name="Vize P.D."/>
            <person name="Zorn A.M."/>
            <person name="Ito M."/>
            <person name="Marcotte E.M."/>
            <person name="Wallingford J.B."/>
            <person name="Ito Y."/>
            <person name="Asashima M."/>
            <person name="Ueno N."/>
            <person name="Matsuda Y."/>
            <person name="Veenstra G.J."/>
            <person name="Fujiyama A."/>
            <person name="Harland R.M."/>
            <person name="Taira M."/>
            <person name="Rokhsar D.S."/>
        </authorList>
    </citation>
    <scope>NUCLEOTIDE SEQUENCE [LARGE SCALE GENOMIC DNA]</scope>
    <source>
        <strain evidence="2">J</strain>
    </source>
</reference>
<evidence type="ECO:0000313" key="2">
    <source>
        <dbReference type="Proteomes" id="UP000694892"/>
    </source>
</evidence>
<dbReference type="AlphaFoldDB" id="A0A974E1A5"/>
<name>A0A974E1A5_XENLA</name>
<accession>A0A974E1A5</accession>
<gene>
    <name evidence="1" type="ORF">XELAEV_18007520mg</name>
</gene>
<dbReference type="EMBL" id="CM004466">
    <property type="protein sequence ID" value="OCU01744.1"/>
    <property type="molecule type" value="Genomic_DNA"/>
</dbReference>
<organism evidence="1 2">
    <name type="scientific">Xenopus laevis</name>
    <name type="common">African clawed frog</name>
    <dbReference type="NCBI Taxonomy" id="8355"/>
    <lineage>
        <taxon>Eukaryota</taxon>
        <taxon>Metazoa</taxon>
        <taxon>Chordata</taxon>
        <taxon>Craniata</taxon>
        <taxon>Vertebrata</taxon>
        <taxon>Euteleostomi</taxon>
        <taxon>Amphibia</taxon>
        <taxon>Batrachia</taxon>
        <taxon>Anura</taxon>
        <taxon>Pipoidea</taxon>
        <taxon>Pipidae</taxon>
        <taxon>Xenopodinae</taxon>
        <taxon>Xenopus</taxon>
        <taxon>Xenopus</taxon>
    </lineage>
</organism>
<evidence type="ECO:0000313" key="1">
    <source>
        <dbReference type="EMBL" id="OCU01744.1"/>
    </source>
</evidence>
<proteinExistence type="predicted"/>
<dbReference type="Proteomes" id="UP000694892">
    <property type="component" value="Chromosome 1L"/>
</dbReference>